<feature type="compositionally biased region" description="Basic and acidic residues" evidence="2">
    <location>
        <begin position="574"/>
        <end position="593"/>
    </location>
</feature>
<dbReference type="SUPFAM" id="SSF81383">
    <property type="entry name" value="F-box domain"/>
    <property type="match status" value="1"/>
</dbReference>
<dbReference type="PANTHER" id="PTHR14381">
    <property type="entry name" value="DACTYLIN"/>
    <property type="match status" value="1"/>
</dbReference>
<proteinExistence type="predicted"/>
<dbReference type="PANTHER" id="PTHR14381:SF1">
    <property type="entry name" value="F-BOX_WD REPEAT-CONTAINING PROTEIN 4"/>
    <property type="match status" value="1"/>
</dbReference>
<dbReference type="SMART" id="SM00320">
    <property type="entry name" value="WD40"/>
    <property type="match status" value="5"/>
</dbReference>
<dbReference type="FunFam" id="2.130.10.10:FF:002194">
    <property type="entry name" value="Uncharacterized protein"/>
    <property type="match status" value="1"/>
</dbReference>
<dbReference type="InterPro" id="IPR001810">
    <property type="entry name" value="F-box_dom"/>
</dbReference>
<dbReference type="Gene3D" id="2.130.10.10">
    <property type="entry name" value="YVTN repeat-like/Quinoprotein amine dehydrogenase"/>
    <property type="match status" value="2"/>
</dbReference>
<keyword evidence="3" id="KW-1133">Transmembrane helix</keyword>
<dbReference type="Gene3D" id="1.20.1280.50">
    <property type="match status" value="1"/>
</dbReference>
<keyword evidence="3" id="KW-0472">Membrane</keyword>
<keyword evidence="1" id="KW-0853">WD repeat</keyword>
<dbReference type="SMART" id="SM00256">
    <property type="entry name" value="FBOX"/>
    <property type="match status" value="1"/>
</dbReference>
<dbReference type="InterPro" id="IPR036047">
    <property type="entry name" value="F-box-like_dom_sf"/>
</dbReference>
<evidence type="ECO:0000256" key="1">
    <source>
        <dbReference type="PROSITE-ProRule" id="PRU00221"/>
    </source>
</evidence>
<feature type="repeat" description="WD" evidence="1">
    <location>
        <begin position="173"/>
        <end position="212"/>
    </location>
</feature>
<dbReference type="Proteomes" id="UP000694389">
    <property type="component" value="Unassembled WGS sequence"/>
</dbReference>
<name>A0A8P4K869_DICLA</name>
<dbReference type="GeneTree" id="ENSGT00390000005029"/>
<dbReference type="GO" id="GO:0031146">
    <property type="term" value="P:SCF-dependent proteasomal ubiquitin-dependent protein catabolic process"/>
    <property type="evidence" value="ECO:0007669"/>
    <property type="project" value="TreeGrafter"/>
</dbReference>
<dbReference type="InterPro" id="IPR036322">
    <property type="entry name" value="WD40_repeat_dom_sf"/>
</dbReference>
<dbReference type="Ensembl" id="ENSDLAT00005075917.1">
    <property type="protein sequence ID" value="ENSDLAP00005069404.1"/>
    <property type="gene ID" value="ENSDLAG00005034129.1"/>
</dbReference>
<feature type="domain" description="F-box" evidence="4">
    <location>
        <begin position="1"/>
        <end position="46"/>
    </location>
</feature>
<evidence type="ECO:0000259" key="4">
    <source>
        <dbReference type="PROSITE" id="PS50181"/>
    </source>
</evidence>
<dbReference type="PROSITE" id="PS50294">
    <property type="entry name" value="WD_REPEATS_REGION"/>
    <property type="match status" value="1"/>
</dbReference>
<dbReference type="InterPro" id="IPR001680">
    <property type="entry name" value="WD40_rpt"/>
</dbReference>
<feature type="compositionally biased region" description="Pro residues" evidence="2">
    <location>
        <begin position="459"/>
        <end position="476"/>
    </location>
</feature>
<evidence type="ECO:0000313" key="5">
    <source>
        <dbReference type="Ensembl" id="ENSDLAP00005069404.1"/>
    </source>
</evidence>
<dbReference type="Pfam" id="PF00400">
    <property type="entry name" value="WD40"/>
    <property type="match status" value="2"/>
</dbReference>
<dbReference type="SUPFAM" id="SSF50978">
    <property type="entry name" value="WD40 repeat-like"/>
    <property type="match status" value="1"/>
</dbReference>
<keyword evidence="6" id="KW-1185">Reference proteome</keyword>
<dbReference type="InterPro" id="IPR015943">
    <property type="entry name" value="WD40/YVTN_repeat-like_dom_sf"/>
</dbReference>
<evidence type="ECO:0000256" key="3">
    <source>
        <dbReference type="SAM" id="Phobius"/>
    </source>
</evidence>
<dbReference type="Pfam" id="PF12937">
    <property type="entry name" value="F-box-like"/>
    <property type="match status" value="1"/>
</dbReference>
<feature type="region of interest" description="Disordered" evidence="2">
    <location>
        <begin position="548"/>
        <end position="601"/>
    </location>
</feature>
<dbReference type="Pfam" id="PF11669">
    <property type="entry name" value="WBP-1"/>
    <property type="match status" value="1"/>
</dbReference>
<reference evidence="5" key="2">
    <citation type="submission" date="2025-09" db="UniProtKB">
        <authorList>
            <consortium name="Ensembl"/>
        </authorList>
    </citation>
    <scope>IDENTIFICATION</scope>
</reference>
<evidence type="ECO:0000256" key="2">
    <source>
        <dbReference type="SAM" id="MobiDB-lite"/>
    </source>
</evidence>
<dbReference type="GO" id="GO:0019005">
    <property type="term" value="C:SCF ubiquitin ligase complex"/>
    <property type="evidence" value="ECO:0007669"/>
    <property type="project" value="TreeGrafter"/>
</dbReference>
<evidence type="ECO:0000313" key="6">
    <source>
        <dbReference type="Proteomes" id="UP000694389"/>
    </source>
</evidence>
<reference evidence="5" key="1">
    <citation type="submission" date="2025-08" db="UniProtKB">
        <authorList>
            <consortium name="Ensembl"/>
        </authorList>
    </citation>
    <scope>IDENTIFICATION</scope>
</reference>
<dbReference type="PROSITE" id="PS50181">
    <property type="entry name" value="FBOX"/>
    <property type="match status" value="1"/>
</dbReference>
<protein>
    <submittedName>
        <fullName evidence="5">F-box and WD repeat domain containing 4</fullName>
    </submittedName>
</protein>
<keyword evidence="3" id="KW-0812">Transmembrane</keyword>
<dbReference type="PROSITE" id="PS50082">
    <property type="entry name" value="WD_REPEATS_2"/>
    <property type="match status" value="1"/>
</dbReference>
<feature type="region of interest" description="Disordered" evidence="2">
    <location>
        <begin position="458"/>
        <end position="485"/>
    </location>
</feature>
<accession>A0A8P4K869</accession>
<dbReference type="InterPro" id="IPR052301">
    <property type="entry name" value="SCF_F-box/WD-repeat"/>
</dbReference>
<feature type="transmembrane region" description="Helical" evidence="3">
    <location>
        <begin position="386"/>
        <end position="407"/>
    </location>
</feature>
<dbReference type="InterPro" id="IPR021684">
    <property type="entry name" value="WBP1-like"/>
</dbReference>
<sequence>MLLSQLPEDVLYHILSYLDYKSLSRLCQVCKTIYHFVNRDAVWRTIAKEFLNTGITRSGTDIYPHIPLKDRVKIAQNWYDGVCKRAIPLKWKTKLLPWLQMDRDTLFLSQAADIGAYHLRQDSGRLQHKPFEIYSGHEGDVCRFVLTDSHLISGGSDGKILVHSRRRNMSMELSGHNQEVNCLDSKDGLIISGSRDRTTRIWTLTSSCPRDTIPMYDRVWSVAISPTLSSFVTGTACCENLSPLRIWDVKRSECVCSLGTQFRRGAGVLDMVFESPFQLFTCGYDTFIRLWDLRLPRKCVMEWEEPHDSALYCIQTDGNHMIASGSSYYGVVRLWDKRQTECLQFFQLSTDPARLVCQGVNNQSYICESGHCCGETQCCSYYYELWWFWLVWTLIIILTCCCVCQHWRSKQRFQQQRRQNEINLIAYREAHNNSQLPLYLRFLPTYLLPAYEEVVDRPATPPPPYTPLQSAPPPMDPPEESPCLHSAISTSDADVALPATPEVTHSHLHSAYNPNKDLTPGRYRRFTGDSGIEVCDGQELWDQHSFLEREEETEEERTGQMEDPCDGSGPQTFEHSHINDEAIHENTDRHTAVDTEPQSLR</sequence>
<organism evidence="5 6">
    <name type="scientific">Dicentrarchus labrax</name>
    <name type="common">European seabass</name>
    <name type="synonym">Morone labrax</name>
    <dbReference type="NCBI Taxonomy" id="13489"/>
    <lineage>
        <taxon>Eukaryota</taxon>
        <taxon>Metazoa</taxon>
        <taxon>Chordata</taxon>
        <taxon>Craniata</taxon>
        <taxon>Vertebrata</taxon>
        <taxon>Euteleostomi</taxon>
        <taxon>Actinopterygii</taxon>
        <taxon>Neopterygii</taxon>
        <taxon>Teleostei</taxon>
        <taxon>Neoteleostei</taxon>
        <taxon>Acanthomorphata</taxon>
        <taxon>Eupercaria</taxon>
        <taxon>Moronidae</taxon>
        <taxon>Dicentrarchus</taxon>
    </lineage>
</organism>
<dbReference type="AlphaFoldDB" id="A0A8P4K869"/>